<keyword evidence="3" id="KW-1185">Reference proteome</keyword>
<evidence type="ECO:0000313" key="2">
    <source>
        <dbReference type="EMBL" id="TXL73004.1"/>
    </source>
</evidence>
<dbReference type="SMART" id="SM00044">
    <property type="entry name" value="CYCc"/>
    <property type="match status" value="1"/>
</dbReference>
<dbReference type="InterPro" id="IPR001054">
    <property type="entry name" value="A/G_cyclase"/>
</dbReference>
<dbReference type="PANTHER" id="PTHR43081">
    <property type="entry name" value="ADENYLATE CYCLASE, TERMINAL-DIFFERENTIATION SPECIFIC-RELATED"/>
    <property type="match status" value="1"/>
</dbReference>
<accession>A0A5C8PGQ0</accession>
<evidence type="ECO:0000259" key="1">
    <source>
        <dbReference type="PROSITE" id="PS50125"/>
    </source>
</evidence>
<dbReference type="Gene3D" id="3.30.70.1230">
    <property type="entry name" value="Nucleotide cyclase"/>
    <property type="match status" value="1"/>
</dbReference>
<dbReference type="OrthoDB" id="9762462at2"/>
<organism evidence="2 3">
    <name type="scientific">Vineibacter terrae</name>
    <dbReference type="NCBI Taxonomy" id="2586908"/>
    <lineage>
        <taxon>Bacteria</taxon>
        <taxon>Pseudomonadati</taxon>
        <taxon>Pseudomonadota</taxon>
        <taxon>Alphaproteobacteria</taxon>
        <taxon>Hyphomicrobiales</taxon>
        <taxon>Vineibacter</taxon>
    </lineage>
</organism>
<dbReference type="Proteomes" id="UP000321638">
    <property type="component" value="Unassembled WGS sequence"/>
</dbReference>
<dbReference type="SUPFAM" id="SSF55073">
    <property type="entry name" value="Nucleotide cyclase"/>
    <property type="match status" value="1"/>
</dbReference>
<feature type="domain" description="Guanylate cyclase" evidence="1">
    <location>
        <begin position="220"/>
        <end position="351"/>
    </location>
</feature>
<dbReference type="RefSeq" id="WP_147849260.1">
    <property type="nucleotide sequence ID" value="NZ_VDUZ01000028.1"/>
</dbReference>
<dbReference type="AlphaFoldDB" id="A0A5C8PGQ0"/>
<dbReference type="InterPro" id="IPR050697">
    <property type="entry name" value="Adenylyl/Guanylyl_Cyclase_3/4"/>
</dbReference>
<dbReference type="GO" id="GO:0035556">
    <property type="term" value="P:intracellular signal transduction"/>
    <property type="evidence" value="ECO:0007669"/>
    <property type="project" value="InterPro"/>
</dbReference>
<dbReference type="EMBL" id="VDUZ01000028">
    <property type="protein sequence ID" value="TXL73004.1"/>
    <property type="molecule type" value="Genomic_DNA"/>
</dbReference>
<dbReference type="Pfam" id="PF00211">
    <property type="entry name" value="Guanylate_cyc"/>
    <property type="match status" value="1"/>
</dbReference>
<sequence length="406" mass="43863">MPEAPSLPFLQAWLIAESLRGCGDTALMQGFCERLLAQGVPVFRVFVGSDVLHPTLAARTLRWRRGSTLVDTDVVRGDGTDTAEAWRTSPFFAMIEQGSSELRVTLDDPARIERFPVLPDLKQEGGTDYLALMVPFGGMLRFGQVEEIYASFATDRAGGFRDQDIATLRDVIPALALALHAQRLGIASRTLLDTYLGCDAAERVLAGNIVRGQAEAIHAVIWSSDLSDFTRVADEIPPGAMLAMLNAYAEIVVDAITTQGGDVLKFIGDGILAIFRDEDPHGACGRALDAARAMLAKVDALKVRRRADGLPVTNVTLALHVGEVLYGNFGSATRLDFTVLGPAVNETARIAALSRSLDQRVIVSQAFAIEAGPRRRELVSLGRYALRGVARPQELYTFDVEAVAVA</sequence>
<dbReference type="GO" id="GO:0004016">
    <property type="term" value="F:adenylate cyclase activity"/>
    <property type="evidence" value="ECO:0007669"/>
    <property type="project" value="UniProtKB-ARBA"/>
</dbReference>
<dbReference type="InterPro" id="IPR029787">
    <property type="entry name" value="Nucleotide_cyclase"/>
</dbReference>
<evidence type="ECO:0000313" key="3">
    <source>
        <dbReference type="Proteomes" id="UP000321638"/>
    </source>
</evidence>
<protein>
    <submittedName>
        <fullName evidence="2">Adenylate/guanylate cyclase domain-containing protein</fullName>
    </submittedName>
</protein>
<gene>
    <name evidence="2" type="ORF">FHP25_22670</name>
</gene>
<name>A0A5C8PGQ0_9HYPH</name>
<comment type="caution">
    <text evidence="2">The sequence shown here is derived from an EMBL/GenBank/DDBJ whole genome shotgun (WGS) entry which is preliminary data.</text>
</comment>
<dbReference type="GO" id="GO:0006171">
    <property type="term" value="P:cAMP biosynthetic process"/>
    <property type="evidence" value="ECO:0007669"/>
    <property type="project" value="TreeGrafter"/>
</dbReference>
<dbReference type="CDD" id="cd07302">
    <property type="entry name" value="CHD"/>
    <property type="match status" value="1"/>
</dbReference>
<proteinExistence type="predicted"/>
<dbReference type="PANTHER" id="PTHR43081:SF11">
    <property type="entry name" value="BLR2264 PROTEIN"/>
    <property type="match status" value="1"/>
</dbReference>
<reference evidence="2 3" key="1">
    <citation type="submission" date="2019-06" db="EMBL/GenBank/DDBJ databases">
        <title>New taxonomy in bacterial strain CC-CFT640, isolated from vineyard.</title>
        <authorList>
            <person name="Lin S.-Y."/>
            <person name="Tsai C.-F."/>
            <person name="Young C.-C."/>
        </authorList>
    </citation>
    <scope>NUCLEOTIDE SEQUENCE [LARGE SCALE GENOMIC DNA]</scope>
    <source>
        <strain evidence="2 3">CC-CFT640</strain>
    </source>
</reference>
<dbReference type="PROSITE" id="PS50125">
    <property type="entry name" value="GUANYLATE_CYCLASE_2"/>
    <property type="match status" value="1"/>
</dbReference>